<name>A0A0B7B1U2_9EUPU</name>
<evidence type="ECO:0000256" key="1">
    <source>
        <dbReference type="SAM" id="MobiDB-lite"/>
    </source>
</evidence>
<proteinExistence type="predicted"/>
<sequence>RLGLKKEIEERNQLTQSLQSAKKEQEMVLAKAEASVEEIGDRGQQEITAELLNILERENLLLKEEKLKLEEQIALLEKVASTGTTEKQALLRRIKDLKSQLQNLTGHTDGDTDDTEDLDFFSENSGSDSKNAALHVHSEDVDRELALLRDQLSSQTEDATALEMERSNWQIEREALEDVITDLRRHSEEQEQEIRSMKSGETSIASQESEHPIEGDASGKLQALEEEIS</sequence>
<reference evidence="2" key="1">
    <citation type="submission" date="2014-12" db="EMBL/GenBank/DDBJ databases">
        <title>Insight into the proteome of Arion vulgaris.</title>
        <authorList>
            <person name="Aradska J."/>
            <person name="Bulat T."/>
            <person name="Smidak R."/>
            <person name="Sarate P."/>
            <person name="Gangsoo J."/>
            <person name="Sialana F."/>
            <person name="Bilban M."/>
            <person name="Lubec G."/>
        </authorList>
    </citation>
    <scope>NUCLEOTIDE SEQUENCE</scope>
    <source>
        <tissue evidence="2">Skin</tissue>
    </source>
</reference>
<feature type="compositionally biased region" description="Basic and acidic residues" evidence="1">
    <location>
        <begin position="187"/>
        <end position="198"/>
    </location>
</feature>
<feature type="compositionally biased region" description="Acidic residues" evidence="1">
    <location>
        <begin position="111"/>
        <end position="120"/>
    </location>
</feature>
<evidence type="ECO:0000313" key="2">
    <source>
        <dbReference type="EMBL" id="CEK86968.1"/>
    </source>
</evidence>
<dbReference type="EMBL" id="HACG01040103">
    <property type="protein sequence ID" value="CEK86968.1"/>
    <property type="molecule type" value="Transcribed_RNA"/>
</dbReference>
<feature type="non-terminal residue" evidence="2">
    <location>
        <position position="1"/>
    </location>
</feature>
<gene>
    <name evidence="2" type="primary">ORF156619</name>
</gene>
<organism evidence="2">
    <name type="scientific">Arion vulgaris</name>
    <dbReference type="NCBI Taxonomy" id="1028688"/>
    <lineage>
        <taxon>Eukaryota</taxon>
        <taxon>Metazoa</taxon>
        <taxon>Spiralia</taxon>
        <taxon>Lophotrochozoa</taxon>
        <taxon>Mollusca</taxon>
        <taxon>Gastropoda</taxon>
        <taxon>Heterobranchia</taxon>
        <taxon>Euthyneura</taxon>
        <taxon>Panpulmonata</taxon>
        <taxon>Eupulmonata</taxon>
        <taxon>Stylommatophora</taxon>
        <taxon>Helicina</taxon>
        <taxon>Arionoidea</taxon>
        <taxon>Arionidae</taxon>
        <taxon>Arion</taxon>
    </lineage>
</organism>
<dbReference type="AlphaFoldDB" id="A0A0B7B1U2"/>
<feature type="region of interest" description="Disordered" evidence="1">
    <location>
        <begin position="104"/>
        <end position="131"/>
    </location>
</feature>
<accession>A0A0B7B1U2</accession>
<feature type="non-terminal residue" evidence="2">
    <location>
        <position position="229"/>
    </location>
</feature>
<protein>
    <submittedName>
        <fullName evidence="2">Uncharacterized protein</fullName>
    </submittedName>
</protein>
<feature type="region of interest" description="Disordered" evidence="1">
    <location>
        <begin position="187"/>
        <end position="229"/>
    </location>
</feature>